<gene>
    <name evidence="2" type="ORF">NDU88_005497</name>
</gene>
<dbReference type="Proteomes" id="UP001066276">
    <property type="component" value="Chromosome 8"/>
</dbReference>
<organism evidence="2 3">
    <name type="scientific">Pleurodeles waltl</name>
    <name type="common">Iberian ribbed newt</name>
    <dbReference type="NCBI Taxonomy" id="8319"/>
    <lineage>
        <taxon>Eukaryota</taxon>
        <taxon>Metazoa</taxon>
        <taxon>Chordata</taxon>
        <taxon>Craniata</taxon>
        <taxon>Vertebrata</taxon>
        <taxon>Euteleostomi</taxon>
        <taxon>Amphibia</taxon>
        <taxon>Batrachia</taxon>
        <taxon>Caudata</taxon>
        <taxon>Salamandroidea</taxon>
        <taxon>Salamandridae</taxon>
        <taxon>Pleurodelinae</taxon>
        <taxon>Pleurodeles</taxon>
    </lineage>
</organism>
<accession>A0AAV7NMQ5</accession>
<protein>
    <submittedName>
        <fullName evidence="2">Uncharacterized protein</fullName>
    </submittedName>
</protein>
<evidence type="ECO:0000313" key="2">
    <source>
        <dbReference type="EMBL" id="KAJ1117297.1"/>
    </source>
</evidence>
<evidence type="ECO:0000313" key="3">
    <source>
        <dbReference type="Proteomes" id="UP001066276"/>
    </source>
</evidence>
<comment type="caution">
    <text evidence="2">The sequence shown here is derived from an EMBL/GenBank/DDBJ whole genome shotgun (WGS) entry which is preliminary data.</text>
</comment>
<keyword evidence="3" id="KW-1185">Reference proteome</keyword>
<evidence type="ECO:0000256" key="1">
    <source>
        <dbReference type="SAM" id="MobiDB-lite"/>
    </source>
</evidence>
<feature type="region of interest" description="Disordered" evidence="1">
    <location>
        <begin position="85"/>
        <end position="105"/>
    </location>
</feature>
<reference evidence="2" key="1">
    <citation type="journal article" date="2022" name="bioRxiv">
        <title>Sequencing and chromosome-scale assembly of the giantPleurodeles waltlgenome.</title>
        <authorList>
            <person name="Brown T."/>
            <person name="Elewa A."/>
            <person name="Iarovenko S."/>
            <person name="Subramanian E."/>
            <person name="Araus A.J."/>
            <person name="Petzold A."/>
            <person name="Susuki M."/>
            <person name="Suzuki K.-i.T."/>
            <person name="Hayashi T."/>
            <person name="Toyoda A."/>
            <person name="Oliveira C."/>
            <person name="Osipova E."/>
            <person name="Leigh N.D."/>
            <person name="Simon A."/>
            <person name="Yun M.H."/>
        </authorList>
    </citation>
    <scope>NUCLEOTIDE SEQUENCE</scope>
    <source>
        <strain evidence="2">20211129_DDA</strain>
        <tissue evidence="2">Liver</tissue>
    </source>
</reference>
<name>A0AAV7NMQ5_PLEWA</name>
<proteinExistence type="predicted"/>
<dbReference type="AlphaFoldDB" id="A0AAV7NMQ5"/>
<feature type="compositionally biased region" description="Basic and acidic residues" evidence="1">
    <location>
        <begin position="131"/>
        <end position="143"/>
    </location>
</feature>
<dbReference type="EMBL" id="JANPWB010000012">
    <property type="protein sequence ID" value="KAJ1117297.1"/>
    <property type="molecule type" value="Genomic_DNA"/>
</dbReference>
<feature type="region of interest" description="Disordered" evidence="1">
    <location>
        <begin position="131"/>
        <end position="159"/>
    </location>
</feature>
<sequence length="159" mass="16450">MAVGKGRAGKSGAPARHVVAARVRRARPPARVTAGGAGIGADPPVVLKARGMPAREPLPLGARQTKGGLSARAGQAMKSGLGTTLQGNVERMPGGASPVAGTRSGQVGGARVWGLMYSRLEQVQAVTENGHMTDENGRDEKRTRQTQIGRGWTVAGLRR</sequence>